<reference evidence="1 2" key="1">
    <citation type="journal article" date="2018" name="Evol. Lett.">
        <title>Horizontal gene cluster transfer increased hallucinogenic mushroom diversity.</title>
        <authorList>
            <person name="Reynolds H.T."/>
            <person name="Vijayakumar V."/>
            <person name="Gluck-Thaler E."/>
            <person name="Korotkin H.B."/>
            <person name="Matheny P.B."/>
            <person name="Slot J.C."/>
        </authorList>
    </citation>
    <scope>NUCLEOTIDE SEQUENCE [LARGE SCALE GENOMIC DNA]</scope>
    <source>
        <strain evidence="1 2">2631</strain>
    </source>
</reference>
<sequence>MSSNGMDIENDIRRKEERTRERAELFSYWSTRRVQLGLTPDITYGAPGAPIYISSPPLPSSLLSPLPPLSTLPLLSPLPVQVHSDIVSHHCVNEPIIQFKVEVTPGPQDMKYEMVITQDESASSPDWNGTGLKFKIDVGCSEASDTTFRVRFSRYMEHHNQDEVGEEGRYDLFAFVEWDISHKRRDSRGRTVLSLRQAKFAFNRPGYKDERPPVGRRGILELLEIFRYLGIPDELEMTSGRYGDRAFTPNREMFLVDMITDGRFRAQKCDTYGGDRICVSRWGGPLTHYYKAIFTDIAVPRNSIEEADLFISLKSPAHVNGSAVVTLNMDPIRTSSYTPNRCSREREGVLTIRGLRAIRGVDERPTDIYQYLIFVMLRFVGVRNMGSSTEEIRDLFRRESLG</sequence>
<protein>
    <submittedName>
        <fullName evidence="1">Uncharacterized protein</fullName>
    </submittedName>
</protein>
<dbReference type="InParanoid" id="A0A409WMT7"/>
<evidence type="ECO:0000313" key="2">
    <source>
        <dbReference type="Proteomes" id="UP000283269"/>
    </source>
</evidence>
<comment type="caution">
    <text evidence="1">The sequence shown here is derived from an EMBL/GenBank/DDBJ whole genome shotgun (WGS) entry which is preliminary data.</text>
</comment>
<dbReference type="AlphaFoldDB" id="A0A409WMT7"/>
<dbReference type="Proteomes" id="UP000283269">
    <property type="component" value="Unassembled WGS sequence"/>
</dbReference>
<name>A0A409WMT7_PSICY</name>
<dbReference type="EMBL" id="NHYD01003366">
    <property type="protein sequence ID" value="PPQ79740.1"/>
    <property type="molecule type" value="Genomic_DNA"/>
</dbReference>
<organism evidence="1 2">
    <name type="scientific">Psilocybe cyanescens</name>
    <dbReference type="NCBI Taxonomy" id="93625"/>
    <lineage>
        <taxon>Eukaryota</taxon>
        <taxon>Fungi</taxon>
        <taxon>Dikarya</taxon>
        <taxon>Basidiomycota</taxon>
        <taxon>Agaricomycotina</taxon>
        <taxon>Agaricomycetes</taxon>
        <taxon>Agaricomycetidae</taxon>
        <taxon>Agaricales</taxon>
        <taxon>Agaricineae</taxon>
        <taxon>Strophariaceae</taxon>
        <taxon>Psilocybe</taxon>
    </lineage>
</organism>
<accession>A0A409WMT7</accession>
<proteinExistence type="predicted"/>
<gene>
    <name evidence="1" type="ORF">CVT25_003307</name>
</gene>
<evidence type="ECO:0000313" key="1">
    <source>
        <dbReference type="EMBL" id="PPQ79740.1"/>
    </source>
</evidence>
<keyword evidence="2" id="KW-1185">Reference proteome</keyword>